<reference evidence="12" key="1">
    <citation type="submission" date="2025-08" db="UniProtKB">
        <authorList>
            <consortium name="RefSeq"/>
        </authorList>
    </citation>
    <scope>IDENTIFICATION</scope>
</reference>
<keyword evidence="6" id="KW-0206">Cytoskeleton</keyword>
<name>A0A6P3W6I8_CLUHA</name>
<dbReference type="OrthoDB" id="10038993at2759"/>
<dbReference type="AlphaFoldDB" id="A0A6P3W6I8"/>
<dbReference type="GO" id="GO:0008017">
    <property type="term" value="F:microtubule binding"/>
    <property type="evidence" value="ECO:0007669"/>
    <property type="project" value="TreeGrafter"/>
</dbReference>
<proteinExistence type="inferred from homology"/>
<evidence type="ECO:0000256" key="9">
    <source>
        <dbReference type="SAM" id="Coils"/>
    </source>
</evidence>
<feature type="compositionally biased region" description="Basic and acidic residues" evidence="10">
    <location>
        <begin position="103"/>
        <end position="122"/>
    </location>
</feature>
<gene>
    <name evidence="12" type="primary">ccdc69</name>
</gene>
<organism evidence="11 12">
    <name type="scientific">Clupea harengus</name>
    <name type="common">Atlantic herring</name>
    <dbReference type="NCBI Taxonomy" id="7950"/>
    <lineage>
        <taxon>Eukaryota</taxon>
        <taxon>Metazoa</taxon>
        <taxon>Chordata</taxon>
        <taxon>Craniata</taxon>
        <taxon>Vertebrata</taxon>
        <taxon>Euteleostomi</taxon>
        <taxon>Actinopterygii</taxon>
        <taxon>Neopterygii</taxon>
        <taxon>Teleostei</taxon>
        <taxon>Clupei</taxon>
        <taxon>Clupeiformes</taxon>
        <taxon>Clupeoidei</taxon>
        <taxon>Clupeidae</taxon>
        <taxon>Clupea</taxon>
    </lineage>
</organism>
<evidence type="ECO:0000256" key="10">
    <source>
        <dbReference type="SAM" id="MobiDB-lite"/>
    </source>
</evidence>
<comment type="subcellular location">
    <subcellularLocation>
        <location evidence="1">Cytoplasm</location>
        <location evidence="1">Cytoskeleton</location>
        <location evidence="1">Spindle</location>
    </subcellularLocation>
    <subcellularLocation>
        <location evidence="2">Midbody</location>
    </subcellularLocation>
</comment>
<dbReference type="Proteomes" id="UP000515152">
    <property type="component" value="Chromosome 20"/>
</dbReference>
<evidence type="ECO:0000256" key="8">
    <source>
        <dbReference type="ARBA" id="ARBA00038407"/>
    </source>
</evidence>
<dbReference type="GO" id="GO:0030496">
    <property type="term" value="C:midbody"/>
    <property type="evidence" value="ECO:0007669"/>
    <property type="project" value="UniProtKB-SubCell"/>
</dbReference>
<keyword evidence="11" id="KW-1185">Reference proteome</keyword>
<dbReference type="GO" id="GO:0005819">
    <property type="term" value="C:spindle"/>
    <property type="evidence" value="ECO:0007669"/>
    <property type="project" value="UniProtKB-SubCell"/>
</dbReference>
<keyword evidence="7" id="KW-0449">Lipoprotein</keyword>
<comment type="similarity">
    <text evidence="8">Belongs to the CCDC69 family.</text>
</comment>
<dbReference type="KEGG" id="char:105906258"/>
<dbReference type="CTD" id="26112"/>
<evidence type="ECO:0000256" key="1">
    <source>
        <dbReference type="ARBA" id="ARBA00004186"/>
    </source>
</evidence>
<evidence type="ECO:0000256" key="3">
    <source>
        <dbReference type="ARBA" id="ARBA00022490"/>
    </source>
</evidence>
<keyword evidence="4" id="KW-0519">Myristate</keyword>
<evidence type="ECO:0000256" key="5">
    <source>
        <dbReference type="ARBA" id="ARBA00023054"/>
    </source>
</evidence>
<sequence>MGCVQSKKKSKSRVDDKKKSEANNSTQGGCAKVPLAELGGGVEQQLEQYEKQLKVLHALLAAPGGPERDTLFKSHQNGPLCKVVHNIAAKVKSETAAELSAAHQEEIRKTTEEYQSRTEETKRLHREEKVALNATHKAIENTLKEKMEELLVDLKVFHELRQRVEKSMLKRNLQRNIETHGSPGEFWEQEQESLLIVIEMKTERVQELGSKLLQMDTLVEKNHSLEDQVVHGLQQNEDLRVRIENYQSLIQQLSKDQHSLQEALERQSSEAQRLQQEKEELLFKLLHRDSCSSTSSFHLPPILSEVSPS</sequence>
<feature type="region of interest" description="Disordered" evidence="10">
    <location>
        <begin position="1"/>
        <end position="33"/>
    </location>
</feature>
<evidence type="ECO:0000256" key="6">
    <source>
        <dbReference type="ARBA" id="ARBA00023212"/>
    </source>
</evidence>
<dbReference type="PANTHER" id="PTHR24200:SF6">
    <property type="entry name" value="COILED-COIL DOMAIN-CONTAINING PROTEIN 69"/>
    <property type="match status" value="1"/>
</dbReference>
<feature type="compositionally biased region" description="Basic residues" evidence="10">
    <location>
        <begin position="1"/>
        <end position="11"/>
    </location>
</feature>
<keyword evidence="3" id="KW-0963">Cytoplasm</keyword>
<dbReference type="GO" id="GO:0005634">
    <property type="term" value="C:nucleus"/>
    <property type="evidence" value="ECO:0007669"/>
    <property type="project" value="TreeGrafter"/>
</dbReference>
<accession>A0A6P3W6I8</accession>
<dbReference type="InterPro" id="IPR051293">
    <property type="entry name" value="MTUS1/CCDC69"/>
</dbReference>
<feature type="coiled-coil region" evidence="9">
    <location>
        <begin position="236"/>
        <end position="284"/>
    </location>
</feature>
<protein>
    <submittedName>
        <fullName evidence="12">Coiled-coil domain-containing protein 69 isoform X1</fullName>
    </submittedName>
</protein>
<evidence type="ECO:0000256" key="7">
    <source>
        <dbReference type="ARBA" id="ARBA00023288"/>
    </source>
</evidence>
<evidence type="ECO:0000313" key="12">
    <source>
        <dbReference type="RefSeq" id="XP_012689829.2"/>
    </source>
</evidence>
<evidence type="ECO:0000256" key="2">
    <source>
        <dbReference type="ARBA" id="ARBA00004214"/>
    </source>
</evidence>
<dbReference type="RefSeq" id="XP_012689829.2">
    <property type="nucleotide sequence ID" value="XM_012834375.3"/>
</dbReference>
<evidence type="ECO:0000256" key="4">
    <source>
        <dbReference type="ARBA" id="ARBA00022707"/>
    </source>
</evidence>
<feature type="region of interest" description="Disordered" evidence="10">
    <location>
        <begin position="102"/>
        <end position="122"/>
    </location>
</feature>
<feature type="compositionally biased region" description="Basic and acidic residues" evidence="10">
    <location>
        <begin position="12"/>
        <end position="21"/>
    </location>
</feature>
<keyword evidence="5 9" id="KW-0175">Coiled coil</keyword>
<evidence type="ECO:0000313" key="11">
    <source>
        <dbReference type="Proteomes" id="UP000515152"/>
    </source>
</evidence>
<dbReference type="GO" id="GO:0005737">
    <property type="term" value="C:cytoplasm"/>
    <property type="evidence" value="ECO:0007669"/>
    <property type="project" value="TreeGrafter"/>
</dbReference>
<dbReference type="PANTHER" id="PTHR24200">
    <property type="entry name" value="TOUCAN, ISOFORM A"/>
    <property type="match status" value="1"/>
</dbReference>
<dbReference type="GeneID" id="105906258"/>